<reference evidence="1 2" key="1">
    <citation type="submission" date="2024-04" db="EMBL/GenBank/DDBJ databases">
        <authorList>
            <person name="Rising A."/>
            <person name="Reimegard J."/>
            <person name="Sonavane S."/>
            <person name="Akerstrom W."/>
            <person name="Nylinder S."/>
            <person name="Hedman E."/>
            <person name="Kallberg Y."/>
        </authorList>
    </citation>
    <scope>NUCLEOTIDE SEQUENCE [LARGE SCALE GENOMIC DNA]</scope>
</reference>
<dbReference type="EMBL" id="CAXIEN010000057">
    <property type="protein sequence ID" value="CAL1271829.1"/>
    <property type="molecule type" value="Genomic_DNA"/>
</dbReference>
<dbReference type="Proteomes" id="UP001497382">
    <property type="component" value="Unassembled WGS sequence"/>
</dbReference>
<proteinExistence type="predicted"/>
<comment type="caution">
    <text evidence="1">The sequence shown here is derived from an EMBL/GenBank/DDBJ whole genome shotgun (WGS) entry which is preliminary data.</text>
</comment>
<accession>A0AAV1ZJR5</accession>
<protein>
    <submittedName>
        <fullName evidence="1">Uncharacterized protein</fullName>
    </submittedName>
</protein>
<organism evidence="1 2">
    <name type="scientific">Larinioides sclopetarius</name>
    <dbReference type="NCBI Taxonomy" id="280406"/>
    <lineage>
        <taxon>Eukaryota</taxon>
        <taxon>Metazoa</taxon>
        <taxon>Ecdysozoa</taxon>
        <taxon>Arthropoda</taxon>
        <taxon>Chelicerata</taxon>
        <taxon>Arachnida</taxon>
        <taxon>Araneae</taxon>
        <taxon>Araneomorphae</taxon>
        <taxon>Entelegynae</taxon>
        <taxon>Araneoidea</taxon>
        <taxon>Araneidae</taxon>
        <taxon>Larinioides</taxon>
    </lineage>
</organism>
<gene>
    <name evidence="1" type="ORF">LARSCL_LOCUS6044</name>
</gene>
<keyword evidence="2" id="KW-1185">Reference proteome</keyword>
<evidence type="ECO:0000313" key="1">
    <source>
        <dbReference type="EMBL" id="CAL1271829.1"/>
    </source>
</evidence>
<dbReference type="AlphaFoldDB" id="A0AAV1ZJR5"/>
<sequence>MELFDTVAETGERFDVKTFICKEREDMPQLMNLDALETAGMLDESEEKNRFGKIQDIPEKRFVVEENIFKEVLKTVQDIVATVTVLEEDILQPVMVMQDILETVTVIEEDILESLCDCRKTSSICWK</sequence>
<name>A0AAV1ZJR5_9ARAC</name>
<evidence type="ECO:0000313" key="2">
    <source>
        <dbReference type="Proteomes" id="UP001497382"/>
    </source>
</evidence>